<sequence>MVAQIAVIEETEPLLADESTVFAPARSQRKKFTILIICAIFVLAADIGTFISLAPETAILEQIICRNQGVLPVEADPARIGTLQGIGSDPCKSEAVQAELALVQGYKDTFEVLPSILLSLPYGVLSDHWGRKPVLYLGIVGILLGELWIRLVAIFSNVVPLRLIWMSGLFRIIGGGDQTLVTIALVMVADIFSEEERHSTEQIANALAQRSNHAWLMQYDYWIPYTLGYFIVIFGCIPVLFLPETLPEAKANKARWLDQANSTGREPSDVVDANAADNNVRIITKRSMWQEVADQVREFTDSTQVIWRNVGVCLLILSLLVAILSRSSSFVLLQYVSKKYHWSLARASLLISIRGIFTLLNFLVIMPGITFAATNYLNMHGPHRDHYITLGSGLLMTVGFLAVGLAPFPPLLVIGVVALSLSSAFPITARSLATSLVPPDHVGTLYSAITISQSIGILVAGPLFAYLFRIGLHLGGAWMGMPFLQAGLLAIIATVAVACVHVPAATCAAIEEEEQLLS</sequence>
<feature type="transmembrane region" description="Helical" evidence="5">
    <location>
        <begin position="412"/>
        <end position="433"/>
    </location>
</feature>
<name>S7Z3R1_PENO1</name>
<gene>
    <name evidence="6" type="ORF">PDE_00091</name>
</gene>
<keyword evidence="3 5" id="KW-1133">Transmembrane helix</keyword>
<dbReference type="OrthoDB" id="194139at2759"/>
<feature type="transmembrane region" description="Helical" evidence="5">
    <location>
        <begin position="222"/>
        <end position="243"/>
    </location>
</feature>
<organism evidence="6 7">
    <name type="scientific">Penicillium oxalicum (strain 114-2 / CGMCC 5302)</name>
    <name type="common">Penicillium decumbens</name>
    <dbReference type="NCBI Taxonomy" id="933388"/>
    <lineage>
        <taxon>Eukaryota</taxon>
        <taxon>Fungi</taxon>
        <taxon>Dikarya</taxon>
        <taxon>Ascomycota</taxon>
        <taxon>Pezizomycotina</taxon>
        <taxon>Eurotiomycetes</taxon>
        <taxon>Eurotiomycetidae</taxon>
        <taxon>Eurotiales</taxon>
        <taxon>Aspergillaceae</taxon>
        <taxon>Penicillium</taxon>
    </lineage>
</organism>
<evidence type="ECO:0000256" key="3">
    <source>
        <dbReference type="ARBA" id="ARBA00022989"/>
    </source>
</evidence>
<feature type="transmembrane region" description="Helical" evidence="5">
    <location>
        <begin position="344"/>
        <end position="366"/>
    </location>
</feature>
<evidence type="ECO:0000256" key="1">
    <source>
        <dbReference type="ARBA" id="ARBA00004141"/>
    </source>
</evidence>
<feature type="transmembrane region" description="Helical" evidence="5">
    <location>
        <begin position="134"/>
        <end position="156"/>
    </location>
</feature>
<keyword evidence="7" id="KW-1185">Reference proteome</keyword>
<feature type="transmembrane region" description="Helical" evidence="5">
    <location>
        <begin position="445"/>
        <end position="468"/>
    </location>
</feature>
<dbReference type="GO" id="GO:0016020">
    <property type="term" value="C:membrane"/>
    <property type="evidence" value="ECO:0007669"/>
    <property type="project" value="UniProtKB-SubCell"/>
</dbReference>
<feature type="transmembrane region" description="Helical" evidence="5">
    <location>
        <begin position="32"/>
        <end position="53"/>
    </location>
</feature>
<evidence type="ECO:0000313" key="6">
    <source>
        <dbReference type="EMBL" id="EPS25160.1"/>
    </source>
</evidence>
<dbReference type="HOGENOM" id="CLU_013756_2_1_1"/>
<dbReference type="eggNOG" id="ENOG502QWBF">
    <property type="taxonomic scope" value="Eukaryota"/>
</dbReference>
<dbReference type="InterPro" id="IPR036259">
    <property type="entry name" value="MFS_trans_sf"/>
</dbReference>
<protein>
    <recommendedName>
        <fullName evidence="8">Major facilitator superfamily (MFS) profile domain-containing protein</fullName>
    </recommendedName>
</protein>
<dbReference type="PhylomeDB" id="S7Z3R1"/>
<dbReference type="Proteomes" id="UP000019376">
    <property type="component" value="Unassembled WGS sequence"/>
</dbReference>
<dbReference type="EMBL" id="KB644408">
    <property type="protein sequence ID" value="EPS25160.1"/>
    <property type="molecule type" value="Genomic_DNA"/>
</dbReference>
<feature type="transmembrane region" description="Helical" evidence="5">
    <location>
        <begin position="168"/>
        <end position="189"/>
    </location>
</feature>
<evidence type="ECO:0000256" key="4">
    <source>
        <dbReference type="ARBA" id="ARBA00023136"/>
    </source>
</evidence>
<dbReference type="SUPFAM" id="SSF103473">
    <property type="entry name" value="MFS general substrate transporter"/>
    <property type="match status" value="1"/>
</dbReference>
<keyword evidence="4 5" id="KW-0472">Membrane</keyword>
<feature type="transmembrane region" description="Helical" evidence="5">
    <location>
        <begin position="488"/>
        <end position="510"/>
    </location>
</feature>
<evidence type="ECO:0000313" key="7">
    <source>
        <dbReference type="Proteomes" id="UP000019376"/>
    </source>
</evidence>
<dbReference type="GO" id="GO:0022857">
    <property type="term" value="F:transmembrane transporter activity"/>
    <property type="evidence" value="ECO:0007669"/>
    <property type="project" value="InterPro"/>
</dbReference>
<evidence type="ECO:0000256" key="5">
    <source>
        <dbReference type="SAM" id="Phobius"/>
    </source>
</evidence>
<dbReference type="Pfam" id="PF07690">
    <property type="entry name" value="MFS_1"/>
    <property type="match status" value="1"/>
</dbReference>
<evidence type="ECO:0008006" key="8">
    <source>
        <dbReference type="Google" id="ProtNLM"/>
    </source>
</evidence>
<accession>S7Z3R1</accession>
<comment type="subcellular location">
    <subcellularLocation>
        <location evidence="1">Membrane</location>
        <topology evidence="1">Multi-pass membrane protein</topology>
    </subcellularLocation>
</comment>
<feature type="transmembrane region" description="Helical" evidence="5">
    <location>
        <begin position="305"/>
        <end position="324"/>
    </location>
</feature>
<dbReference type="InterPro" id="IPR011701">
    <property type="entry name" value="MFS"/>
</dbReference>
<reference evidence="6 7" key="1">
    <citation type="journal article" date="2013" name="PLoS ONE">
        <title>Genomic and secretomic analyses reveal unique features of the lignocellulolytic enzyme system of Penicillium decumbens.</title>
        <authorList>
            <person name="Liu G."/>
            <person name="Zhang L."/>
            <person name="Wei X."/>
            <person name="Zou G."/>
            <person name="Qin Y."/>
            <person name="Ma L."/>
            <person name="Li J."/>
            <person name="Zheng H."/>
            <person name="Wang S."/>
            <person name="Wang C."/>
            <person name="Xun L."/>
            <person name="Zhao G.-P."/>
            <person name="Zhou Z."/>
            <person name="Qu Y."/>
        </authorList>
    </citation>
    <scope>NUCLEOTIDE SEQUENCE [LARGE SCALE GENOMIC DNA]</scope>
    <source>
        <strain evidence="7">114-2 / CGMCC 5302</strain>
    </source>
</reference>
<dbReference type="PANTHER" id="PTHR23507">
    <property type="entry name" value="ZGC:174356"/>
    <property type="match status" value="1"/>
</dbReference>
<dbReference type="Gene3D" id="1.20.1250.20">
    <property type="entry name" value="MFS general substrate transporter like domains"/>
    <property type="match status" value="1"/>
</dbReference>
<proteinExistence type="predicted"/>
<dbReference type="PANTHER" id="PTHR23507:SF1">
    <property type="entry name" value="FI18259P1-RELATED"/>
    <property type="match status" value="1"/>
</dbReference>
<feature type="transmembrane region" description="Helical" evidence="5">
    <location>
        <begin position="387"/>
        <end position="406"/>
    </location>
</feature>
<keyword evidence="2 5" id="KW-0812">Transmembrane</keyword>
<evidence type="ECO:0000256" key="2">
    <source>
        <dbReference type="ARBA" id="ARBA00022692"/>
    </source>
</evidence>
<dbReference type="AlphaFoldDB" id="S7Z3R1"/>